<keyword evidence="5 6" id="KW-0408">Iron</keyword>
<dbReference type="InterPro" id="IPR050121">
    <property type="entry name" value="Cytochrome_P450_monoxygenase"/>
</dbReference>
<evidence type="ECO:0000256" key="6">
    <source>
        <dbReference type="PIRSR" id="PIRSR602401-1"/>
    </source>
</evidence>
<keyword evidence="8" id="KW-0812">Transmembrane</keyword>
<sequence>MPFLLWRLLRLNFKAWYFVAISLSVPLLQGILYLFNGNHKNYALHVIYLIAIQDFYLWGLIHFVFHPLASYPGPFLWTISRLPQTYCLFRGTLPWKIHEIHKKYGPIVRLAPNELSYTTPEAWNDIYAKGEDKSQLRKDLGFTPSAATKVNGILFELDDNEHARLRRNLSHGFSASNIYAQEPIILKYTNQLIELLKSRDGEPVNMTEMFNFLTFDIAGDMVFGESFNCLTSATLHPWISFIFARVSSSTLIGAANKFWPFSFLFLAFIPKDLRNGDFKHAALVKEHLDKRLQKKEARPDFTTHLQKTLNKPNGLTYDDLIETTRILIVGGAETTATLLTGLIFYLLSPHHSFASPSPLTKLTTLLRHTFTSPSQITPSTLYSPSLLYLTACINEGLRLFPPLPGNLRRIVPPPGKVISGRWVPGGTLVAVDILAANLSRENFALPDSFCPERWLQEERKVGLFEGDRGEVVKPFSHGPRNCIGKNLALMEMQLILAHLFWHFDFVIEEESKDWLSRVRAIGFFVKPRLMARFSPAGSELEPEEDVKK</sequence>
<dbReference type="InterPro" id="IPR002401">
    <property type="entry name" value="Cyt_P450_E_grp-I"/>
</dbReference>
<comment type="cofactor">
    <cofactor evidence="1 6">
        <name>heme</name>
        <dbReference type="ChEBI" id="CHEBI:30413"/>
    </cofactor>
</comment>
<dbReference type="PANTHER" id="PTHR24305:SF210">
    <property type="entry name" value="CYTOCHROME P450 MONOOXYGENASE ASQL-RELATED"/>
    <property type="match status" value="1"/>
</dbReference>
<dbReference type="SUPFAM" id="SSF48264">
    <property type="entry name" value="Cytochrome P450"/>
    <property type="match status" value="1"/>
</dbReference>
<dbReference type="InterPro" id="IPR001128">
    <property type="entry name" value="Cyt_P450"/>
</dbReference>
<proteinExistence type="inferred from homology"/>
<organism evidence="9 10">
    <name type="scientific">Hyaloscypha variabilis (strain UAMH 11265 / GT02V1 / F)</name>
    <name type="common">Meliniomyces variabilis</name>
    <dbReference type="NCBI Taxonomy" id="1149755"/>
    <lineage>
        <taxon>Eukaryota</taxon>
        <taxon>Fungi</taxon>
        <taxon>Dikarya</taxon>
        <taxon>Ascomycota</taxon>
        <taxon>Pezizomycotina</taxon>
        <taxon>Leotiomycetes</taxon>
        <taxon>Helotiales</taxon>
        <taxon>Hyaloscyphaceae</taxon>
        <taxon>Hyaloscypha</taxon>
        <taxon>Hyaloscypha variabilis</taxon>
    </lineage>
</organism>
<dbReference type="Gene3D" id="1.10.630.10">
    <property type="entry name" value="Cytochrome P450"/>
    <property type="match status" value="1"/>
</dbReference>
<gene>
    <name evidence="9" type="ORF">L207DRAFT_539368</name>
</gene>
<keyword evidence="8" id="KW-0472">Membrane</keyword>
<dbReference type="PRINTS" id="PR00463">
    <property type="entry name" value="EP450I"/>
</dbReference>
<dbReference type="AlphaFoldDB" id="A0A2J6QRF0"/>
<dbReference type="GO" id="GO:0020037">
    <property type="term" value="F:heme binding"/>
    <property type="evidence" value="ECO:0007669"/>
    <property type="project" value="InterPro"/>
</dbReference>
<dbReference type="PRINTS" id="PR00385">
    <property type="entry name" value="P450"/>
</dbReference>
<keyword evidence="7" id="KW-0503">Monooxygenase</keyword>
<keyword evidence="3 6" id="KW-0349">Heme</keyword>
<accession>A0A2J6QRF0</accession>
<keyword evidence="7" id="KW-0560">Oxidoreductase</keyword>
<evidence type="ECO:0000256" key="7">
    <source>
        <dbReference type="RuleBase" id="RU000461"/>
    </source>
</evidence>
<dbReference type="CDD" id="cd11058">
    <property type="entry name" value="CYP60B-like"/>
    <property type="match status" value="1"/>
</dbReference>
<evidence type="ECO:0000313" key="10">
    <source>
        <dbReference type="Proteomes" id="UP000235786"/>
    </source>
</evidence>
<keyword evidence="10" id="KW-1185">Reference proteome</keyword>
<evidence type="ECO:0000256" key="3">
    <source>
        <dbReference type="ARBA" id="ARBA00022617"/>
    </source>
</evidence>
<evidence type="ECO:0000256" key="8">
    <source>
        <dbReference type="SAM" id="Phobius"/>
    </source>
</evidence>
<name>A0A2J6QRF0_HYAVF</name>
<dbReference type="PANTHER" id="PTHR24305">
    <property type="entry name" value="CYTOCHROME P450"/>
    <property type="match status" value="1"/>
</dbReference>
<feature type="transmembrane region" description="Helical" evidence="8">
    <location>
        <begin position="15"/>
        <end position="35"/>
    </location>
</feature>
<dbReference type="InterPro" id="IPR017972">
    <property type="entry name" value="Cyt_P450_CS"/>
</dbReference>
<evidence type="ECO:0000256" key="4">
    <source>
        <dbReference type="ARBA" id="ARBA00022723"/>
    </source>
</evidence>
<dbReference type="EMBL" id="KZ613983">
    <property type="protein sequence ID" value="PMD28832.1"/>
    <property type="molecule type" value="Genomic_DNA"/>
</dbReference>
<dbReference type="Pfam" id="PF00067">
    <property type="entry name" value="p450"/>
    <property type="match status" value="1"/>
</dbReference>
<evidence type="ECO:0000256" key="1">
    <source>
        <dbReference type="ARBA" id="ARBA00001971"/>
    </source>
</evidence>
<evidence type="ECO:0000256" key="2">
    <source>
        <dbReference type="ARBA" id="ARBA00010617"/>
    </source>
</evidence>
<comment type="similarity">
    <text evidence="2 7">Belongs to the cytochrome P450 family.</text>
</comment>
<dbReference type="InterPro" id="IPR036396">
    <property type="entry name" value="Cyt_P450_sf"/>
</dbReference>
<dbReference type="PROSITE" id="PS00086">
    <property type="entry name" value="CYTOCHROME_P450"/>
    <property type="match status" value="1"/>
</dbReference>
<dbReference type="Proteomes" id="UP000235786">
    <property type="component" value="Unassembled WGS sequence"/>
</dbReference>
<reference evidence="9" key="1">
    <citation type="submission" date="2016-04" db="EMBL/GenBank/DDBJ databases">
        <title>A degradative enzymes factory behind the ericoid mycorrhizal symbiosis.</title>
        <authorList>
            <consortium name="DOE Joint Genome Institute"/>
            <person name="Martino E."/>
            <person name="Morin E."/>
            <person name="Grelet G."/>
            <person name="Kuo A."/>
            <person name="Kohler A."/>
            <person name="Daghino S."/>
            <person name="Barry K."/>
            <person name="Choi C."/>
            <person name="Cichocki N."/>
            <person name="Clum A."/>
            <person name="Copeland A."/>
            <person name="Hainaut M."/>
            <person name="Haridas S."/>
            <person name="Labutti K."/>
            <person name="Lindquist E."/>
            <person name="Lipzen A."/>
            <person name="Khouja H.-R."/>
            <person name="Murat C."/>
            <person name="Ohm R."/>
            <person name="Olson A."/>
            <person name="Spatafora J."/>
            <person name="Veneault-Fourrey C."/>
            <person name="Henrissat B."/>
            <person name="Grigoriev I."/>
            <person name="Martin F."/>
            <person name="Perotto S."/>
        </authorList>
    </citation>
    <scope>NUCLEOTIDE SEQUENCE [LARGE SCALE GENOMIC DNA]</scope>
    <source>
        <strain evidence="9">F</strain>
    </source>
</reference>
<dbReference type="GO" id="GO:0005506">
    <property type="term" value="F:iron ion binding"/>
    <property type="evidence" value="ECO:0007669"/>
    <property type="project" value="InterPro"/>
</dbReference>
<dbReference type="OrthoDB" id="1470350at2759"/>
<keyword evidence="8" id="KW-1133">Transmembrane helix</keyword>
<evidence type="ECO:0000313" key="9">
    <source>
        <dbReference type="EMBL" id="PMD28832.1"/>
    </source>
</evidence>
<dbReference type="GO" id="GO:0004497">
    <property type="term" value="F:monooxygenase activity"/>
    <property type="evidence" value="ECO:0007669"/>
    <property type="project" value="UniProtKB-KW"/>
</dbReference>
<protein>
    <submittedName>
        <fullName evidence="9">Cytochrome P450</fullName>
    </submittedName>
</protein>
<keyword evidence="4 6" id="KW-0479">Metal-binding</keyword>
<feature type="transmembrane region" description="Helical" evidence="8">
    <location>
        <begin position="42"/>
        <end position="65"/>
    </location>
</feature>
<feature type="binding site" description="axial binding residue" evidence="6">
    <location>
        <position position="482"/>
    </location>
    <ligand>
        <name>heme</name>
        <dbReference type="ChEBI" id="CHEBI:30413"/>
    </ligand>
    <ligandPart>
        <name>Fe</name>
        <dbReference type="ChEBI" id="CHEBI:18248"/>
    </ligandPart>
</feature>
<dbReference type="STRING" id="1149755.A0A2J6QRF0"/>
<evidence type="ECO:0000256" key="5">
    <source>
        <dbReference type="ARBA" id="ARBA00023004"/>
    </source>
</evidence>
<dbReference type="GO" id="GO:0016705">
    <property type="term" value="F:oxidoreductase activity, acting on paired donors, with incorporation or reduction of molecular oxygen"/>
    <property type="evidence" value="ECO:0007669"/>
    <property type="project" value="InterPro"/>
</dbReference>